<sequence length="147" mass="17292">MVEHPSIHPHKYHDRHRLYSTLPNLSSLTSLLWRVVLVHLHHATVYPTLAQIALDVLPSQASSVPCERVFSSSKLTATDRRSRLKAEVFEELQLMKATWRPQLQDFARLNSEEVDVVNEELFEDFFDMEREQMLWDTEFEPAEFEIN</sequence>
<dbReference type="Pfam" id="PF05699">
    <property type="entry name" value="Dimer_Tnp_hAT"/>
    <property type="match status" value="1"/>
</dbReference>
<evidence type="ECO:0000313" key="3">
    <source>
        <dbReference type="Proteomes" id="UP000565441"/>
    </source>
</evidence>
<feature type="domain" description="HAT C-terminal dimerisation" evidence="1">
    <location>
        <begin position="42"/>
        <end position="96"/>
    </location>
</feature>
<dbReference type="OrthoDB" id="3262464at2759"/>
<dbReference type="EMBL" id="JAACJP010000029">
    <property type="protein sequence ID" value="KAF5376236.1"/>
    <property type="molecule type" value="Genomic_DNA"/>
</dbReference>
<name>A0A8H5M0K9_9AGAR</name>
<evidence type="ECO:0000313" key="2">
    <source>
        <dbReference type="EMBL" id="KAF5376236.1"/>
    </source>
</evidence>
<dbReference type="PANTHER" id="PTHR47611:SF1">
    <property type="entry name" value="CCHC-TYPE DOMAIN-CONTAINING PROTEIN"/>
    <property type="match status" value="1"/>
</dbReference>
<protein>
    <recommendedName>
        <fullName evidence="1">HAT C-terminal dimerisation domain-containing protein</fullName>
    </recommendedName>
</protein>
<proteinExistence type="predicted"/>
<evidence type="ECO:0000259" key="1">
    <source>
        <dbReference type="Pfam" id="PF05699"/>
    </source>
</evidence>
<accession>A0A8H5M0K9</accession>
<dbReference type="GO" id="GO:0046983">
    <property type="term" value="F:protein dimerization activity"/>
    <property type="evidence" value="ECO:0007669"/>
    <property type="project" value="InterPro"/>
</dbReference>
<dbReference type="InterPro" id="IPR008906">
    <property type="entry name" value="HATC_C_dom"/>
</dbReference>
<dbReference type="Proteomes" id="UP000565441">
    <property type="component" value="Unassembled WGS sequence"/>
</dbReference>
<dbReference type="PANTHER" id="PTHR47611">
    <property type="entry name" value="HAT DIMERISATION DOMAIN, C-TERMINAL"/>
    <property type="match status" value="1"/>
</dbReference>
<organism evidence="2 3">
    <name type="scientific">Tricholomella constricta</name>
    <dbReference type="NCBI Taxonomy" id="117010"/>
    <lineage>
        <taxon>Eukaryota</taxon>
        <taxon>Fungi</taxon>
        <taxon>Dikarya</taxon>
        <taxon>Basidiomycota</taxon>
        <taxon>Agaricomycotina</taxon>
        <taxon>Agaricomycetes</taxon>
        <taxon>Agaricomycetidae</taxon>
        <taxon>Agaricales</taxon>
        <taxon>Tricholomatineae</taxon>
        <taxon>Lyophyllaceae</taxon>
        <taxon>Tricholomella</taxon>
    </lineage>
</organism>
<keyword evidence="3" id="KW-1185">Reference proteome</keyword>
<comment type="caution">
    <text evidence="2">The sequence shown here is derived from an EMBL/GenBank/DDBJ whole genome shotgun (WGS) entry which is preliminary data.</text>
</comment>
<gene>
    <name evidence="2" type="ORF">D9615_008567</name>
</gene>
<dbReference type="AlphaFoldDB" id="A0A8H5M0K9"/>
<dbReference type="InterPro" id="IPR012337">
    <property type="entry name" value="RNaseH-like_sf"/>
</dbReference>
<reference evidence="2 3" key="1">
    <citation type="journal article" date="2020" name="ISME J.">
        <title>Uncovering the hidden diversity of litter-decomposition mechanisms in mushroom-forming fungi.</title>
        <authorList>
            <person name="Floudas D."/>
            <person name="Bentzer J."/>
            <person name="Ahren D."/>
            <person name="Johansson T."/>
            <person name="Persson P."/>
            <person name="Tunlid A."/>
        </authorList>
    </citation>
    <scope>NUCLEOTIDE SEQUENCE [LARGE SCALE GENOMIC DNA]</scope>
    <source>
        <strain evidence="2 3">CBS 661.87</strain>
    </source>
</reference>
<dbReference type="SUPFAM" id="SSF53098">
    <property type="entry name" value="Ribonuclease H-like"/>
    <property type="match status" value="1"/>
</dbReference>